<dbReference type="AlphaFoldDB" id="A0A0L9TN17"/>
<name>A0A0L9TN17_PHAAN</name>
<gene>
    <name evidence="1" type="ORF">LR48_Vigan01g141800</name>
</gene>
<evidence type="ECO:0000313" key="1">
    <source>
        <dbReference type="EMBL" id="KOM31862.1"/>
    </source>
</evidence>
<sequence>MKLLEVQGVIRERVKGTTDKIGIVVARLVGEGTPLGGVVDGVRLVDEVALEANDVVIGVVEHNLCLLLVI</sequence>
<reference evidence="2" key="1">
    <citation type="journal article" date="2015" name="Proc. Natl. Acad. Sci. U.S.A.">
        <title>Genome sequencing of adzuki bean (Vigna angularis) provides insight into high starch and low fat accumulation and domestication.</title>
        <authorList>
            <person name="Yang K."/>
            <person name="Tian Z."/>
            <person name="Chen C."/>
            <person name="Luo L."/>
            <person name="Zhao B."/>
            <person name="Wang Z."/>
            <person name="Yu L."/>
            <person name="Li Y."/>
            <person name="Sun Y."/>
            <person name="Li W."/>
            <person name="Chen Y."/>
            <person name="Li Y."/>
            <person name="Zhang Y."/>
            <person name="Ai D."/>
            <person name="Zhao J."/>
            <person name="Shang C."/>
            <person name="Ma Y."/>
            <person name="Wu B."/>
            <person name="Wang M."/>
            <person name="Gao L."/>
            <person name="Sun D."/>
            <person name="Zhang P."/>
            <person name="Guo F."/>
            <person name="Wang W."/>
            <person name="Li Y."/>
            <person name="Wang J."/>
            <person name="Varshney R.K."/>
            <person name="Wang J."/>
            <person name="Ling H.Q."/>
            <person name="Wan P."/>
        </authorList>
    </citation>
    <scope>NUCLEOTIDE SEQUENCE</scope>
    <source>
        <strain evidence="2">cv. Jingnong 6</strain>
    </source>
</reference>
<dbReference type="Gramene" id="KOM31862">
    <property type="protein sequence ID" value="KOM31862"/>
    <property type="gene ID" value="LR48_Vigan01g141800"/>
</dbReference>
<protein>
    <submittedName>
        <fullName evidence="1">Uncharacterized protein</fullName>
    </submittedName>
</protein>
<dbReference type="EMBL" id="CM003371">
    <property type="protein sequence ID" value="KOM31862.1"/>
    <property type="molecule type" value="Genomic_DNA"/>
</dbReference>
<evidence type="ECO:0000313" key="2">
    <source>
        <dbReference type="Proteomes" id="UP000053144"/>
    </source>
</evidence>
<proteinExistence type="predicted"/>
<accession>A0A0L9TN17</accession>
<dbReference type="Proteomes" id="UP000053144">
    <property type="component" value="Chromosome 1"/>
</dbReference>
<organism evidence="1 2">
    <name type="scientific">Phaseolus angularis</name>
    <name type="common">Azuki bean</name>
    <name type="synonym">Vigna angularis</name>
    <dbReference type="NCBI Taxonomy" id="3914"/>
    <lineage>
        <taxon>Eukaryota</taxon>
        <taxon>Viridiplantae</taxon>
        <taxon>Streptophyta</taxon>
        <taxon>Embryophyta</taxon>
        <taxon>Tracheophyta</taxon>
        <taxon>Spermatophyta</taxon>
        <taxon>Magnoliopsida</taxon>
        <taxon>eudicotyledons</taxon>
        <taxon>Gunneridae</taxon>
        <taxon>Pentapetalae</taxon>
        <taxon>rosids</taxon>
        <taxon>fabids</taxon>
        <taxon>Fabales</taxon>
        <taxon>Fabaceae</taxon>
        <taxon>Papilionoideae</taxon>
        <taxon>50 kb inversion clade</taxon>
        <taxon>NPAAA clade</taxon>
        <taxon>indigoferoid/millettioid clade</taxon>
        <taxon>Phaseoleae</taxon>
        <taxon>Vigna</taxon>
    </lineage>
</organism>